<evidence type="ECO:0000256" key="1">
    <source>
        <dbReference type="SAM" id="MobiDB-lite"/>
    </source>
</evidence>
<feature type="region of interest" description="Disordered" evidence="1">
    <location>
        <begin position="1753"/>
        <end position="1773"/>
    </location>
</feature>
<feature type="transmembrane region" description="Helical" evidence="2">
    <location>
        <begin position="628"/>
        <end position="646"/>
    </location>
</feature>
<evidence type="ECO:0000313" key="6">
    <source>
        <dbReference type="Proteomes" id="UP001054857"/>
    </source>
</evidence>
<feature type="transmembrane region" description="Helical" evidence="2">
    <location>
        <begin position="713"/>
        <end position="736"/>
    </location>
</feature>
<dbReference type="PANTHER" id="PTHR11319">
    <property type="entry name" value="G PROTEIN-COUPLED RECEPTOR-RELATED"/>
    <property type="match status" value="1"/>
</dbReference>
<dbReference type="Pfam" id="PF06011">
    <property type="entry name" value="TRP"/>
    <property type="match status" value="1"/>
</dbReference>
<keyword evidence="2" id="KW-0812">Transmembrane</keyword>
<dbReference type="EMBL" id="BMAR01000001">
    <property type="protein sequence ID" value="GFR39733.1"/>
    <property type="molecule type" value="Genomic_DNA"/>
</dbReference>
<feature type="transmembrane region" description="Helical" evidence="2">
    <location>
        <begin position="780"/>
        <end position="799"/>
    </location>
</feature>
<evidence type="ECO:0000259" key="4">
    <source>
        <dbReference type="Pfam" id="PF07699"/>
    </source>
</evidence>
<dbReference type="CDD" id="cd00185">
    <property type="entry name" value="TNFRSF"/>
    <property type="match status" value="1"/>
</dbReference>
<feature type="transmembrane region" description="Helical" evidence="2">
    <location>
        <begin position="653"/>
        <end position="673"/>
    </location>
</feature>
<evidence type="ECO:0000259" key="3">
    <source>
        <dbReference type="Pfam" id="PF06011"/>
    </source>
</evidence>
<feature type="domain" description="Tyrosine-protein kinase ephrin type A/B receptor-like" evidence="4">
    <location>
        <begin position="487"/>
        <end position="531"/>
    </location>
</feature>
<dbReference type="SUPFAM" id="SSF57184">
    <property type="entry name" value="Growth factor receptor domain"/>
    <property type="match status" value="1"/>
</dbReference>
<dbReference type="InterPro" id="IPR002049">
    <property type="entry name" value="LE_dom"/>
</dbReference>
<evidence type="ECO:0008006" key="7">
    <source>
        <dbReference type="Google" id="ProtNLM"/>
    </source>
</evidence>
<protein>
    <recommendedName>
        <fullName evidence="7">Receptor ligand binding region domain-containing protein</fullName>
    </recommendedName>
</protein>
<dbReference type="CDD" id="cd00055">
    <property type="entry name" value="EGF_Lam"/>
    <property type="match status" value="1"/>
</dbReference>
<feature type="compositionally biased region" description="Pro residues" evidence="1">
    <location>
        <begin position="1204"/>
        <end position="1216"/>
    </location>
</feature>
<feature type="domain" description="TRP C-terminal" evidence="3">
    <location>
        <begin position="834"/>
        <end position="1002"/>
    </location>
</feature>
<feature type="transmembrane region" description="Helical" evidence="2">
    <location>
        <begin position="940"/>
        <end position="962"/>
    </location>
</feature>
<dbReference type="InterPro" id="IPR009030">
    <property type="entry name" value="Growth_fac_rcpt_cys_sf"/>
</dbReference>
<evidence type="ECO:0000256" key="2">
    <source>
        <dbReference type="SAM" id="Phobius"/>
    </source>
</evidence>
<keyword evidence="6" id="KW-1185">Reference proteome</keyword>
<dbReference type="PANTHER" id="PTHR11319:SF35">
    <property type="entry name" value="OUTER MEMBRANE PROTEIN PMPC-RELATED"/>
    <property type="match status" value="1"/>
</dbReference>
<feature type="compositionally biased region" description="Low complexity" evidence="1">
    <location>
        <begin position="1418"/>
        <end position="1449"/>
    </location>
</feature>
<organism evidence="5 6">
    <name type="scientific">Astrephomene gubernaculifera</name>
    <dbReference type="NCBI Taxonomy" id="47775"/>
    <lineage>
        <taxon>Eukaryota</taxon>
        <taxon>Viridiplantae</taxon>
        <taxon>Chlorophyta</taxon>
        <taxon>core chlorophytes</taxon>
        <taxon>Chlorophyceae</taxon>
        <taxon>CS clade</taxon>
        <taxon>Chlamydomonadales</taxon>
        <taxon>Astrephomenaceae</taxon>
        <taxon>Astrephomene</taxon>
    </lineage>
</organism>
<keyword evidence="2" id="KW-0472">Membrane</keyword>
<dbReference type="InterPro" id="IPR011641">
    <property type="entry name" value="Tyr-kin_ephrin_A/B_rcpt-like"/>
</dbReference>
<sequence length="1787" mass="193536">MATFQGRGCGAVLHGDGLLDRNRRFFMFSALIVIWGYARSETIGTFTVGIATSISGPFSEWNEAINGYKLWESAVNAAGGISIRDINGTSYQYGVRLVVRDDNSTEAGHASALDALLNEHGAHFILGASPAFAEAESIATHAAGRLNFHCCSGDSTIYARDLKNVFGMSIDNSPYTQELFTEFRSKDIFKVAVIYRNDVQELQTACQGVIAQAKAQLLTVVLEVPYDHSSNTALASNVDKLAASTAEALVMCGLAEESSATVQLIDKRQKPLKAIVFTGGAYKRSWNNQLGNLSVSVFSFASWAPDLSRKDNFWGDSSSYALKYGSVYNGSDATYIAAAASATGYTLQVVLADLFRKCSLSAAALADPAVLLFTQGAINCSDYVNRGHDRLLSALAQVDLETFYGTVSFNRYRQNQGYSPVTLQTYEVTENLMLAYKPSVVLPLSSATRPLLLPQHNRYAPVCQPGTYRGTDEFVECIPCNPGEFQEFSSQGNCELCAKDFYADQSSMANCRECPANTLTTQRGSKNLTDCICKVGFYNRDGLPGLPCEACPKNAVCEGGTSMPFPLPGFYAEPGSPHVMYPCNPSSVCAGNYTCAAGYRGRMCSKCAAGYFRFLGNCVTCPHQRSTVLGYLVVLALLWIVINVSFARSVENLMVVVNFCQLLSIIVGFSLNWPQKMYQVMSLSSILSFEMDSLEPSCLVPDWGFEHNLLVQLLLPLTMATIVALYSLVTFGAYWLHEARMTRSARAASSLRFAQEPPWRQVLWTLLDVPGDKRELYDMFLERCAVPLNFLNIGFLVMLKYNLSAFKCTSIAGVKYIAASPNDLCYTKKHWNLMLLGTTGLIVYNFGFIFLYGHVMRQLRKHRALGDRKPLLLYGWMYERYEAQYYWYETTIILQRMGFVLVSLFVSDPALQAVLCMIVSVAVLLLDMRTSAYMDKQIHLLQAVAEGVVGALLVAGLLFYNPLSDPAVIRPVEYVLLVAVIAAFCMAVVSVVEGVLVRLITIWLMSKHRLIAHKMGQRVKGYRHMYQVFGTIFLFNWLRKCTPEEWDDWHRMCMILIDYVHPTSDVSYLSLKKVGRFWRYLLSNFPETIDYLVSVDEEQRAHFNSFAEVLYDSFFDTKEEHHYQVYYYINDKFKAAFAQWLSSCEDEDRAFCQQVMKTALGKAIGTQAATELGAAMCRSSKLSHTLTALQAIEKFRSGLSNAGNPPPPPESSPSPMPSVRDIGGINVRFRASASDQPEGGSDQDPGSRQHSRTADGSRCLSILKSVRYSTSSLDAMEGGRTSPGPPPSLGVATPGKQSTHDFKVSFTGAPIDAPVEVQDKLQQQQQQRMLMTTTSGCGVLTVAAAAGEEATAPGAAAAAASTTATVGMAATVTSAHSSSVELPGMRASLVSPTRPHTAENLPRQQGQQLLQAPEEHQQGQNDPQQQPQQPQQQLSPSGSLTPPTPRPMLLLPRQLDVNRCSVSSNTVYEEVLPMTTRPEEGAAATVAALAGLSSDTTACSATEVASASPSGCFRMSPCNPNGRTATSQPGAAAATTPARDTVLASLRRSATSRLYRQAPDLPPGDLVLAVGNPDIEELDIGKETTVTRKDGFGGVRGGGLGSSWRGNDGGVGRANNYNSNGGNNPPLKIRGDSAENLRGLDEAEQLGSTWTSVEALMTLPVLGSSGVMTLAGAPLTNTGSSRSAAGGYPTASVMGGSFVRRNTAAAYGVVEEQRQLQLPVQQQSQQLRTWALQTGAMAAAGGGGWEAAAAAAAGGGGLQQGASSAADDEGGDGVVEVFHAEKGGQDE</sequence>
<dbReference type="Proteomes" id="UP001054857">
    <property type="component" value="Unassembled WGS sequence"/>
</dbReference>
<feature type="transmembrane region" description="Helical" evidence="2">
    <location>
        <begin position="831"/>
        <end position="853"/>
    </location>
</feature>
<feature type="region of interest" description="Disordered" evidence="1">
    <location>
        <begin position="1390"/>
        <end position="1449"/>
    </location>
</feature>
<reference evidence="5 6" key="1">
    <citation type="journal article" date="2021" name="Sci. Rep.">
        <title>Genome sequencing of the multicellular alga Astrephomene provides insights into convergent evolution of germ-soma differentiation.</title>
        <authorList>
            <person name="Yamashita S."/>
            <person name="Yamamoto K."/>
            <person name="Matsuzaki R."/>
            <person name="Suzuki S."/>
            <person name="Yamaguchi H."/>
            <person name="Hirooka S."/>
            <person name="Minakuchi Y."/>
            <person name="Miyagishima S."/>
            <person name="Kawachi M."/>
            <person name="Toyoda A."/>
            <person name="Nozaki H."/>
        </authorList>
    </citation>
    <scope>NUCLEOTIDE SEQUENCE [LARGE SCALE GENOMIC DNA]</scope>
    <source>
        <strain evidence="5 6">NIES-4017</strain>
    </source>
</reference>
<name>A0AAD3DDN4_9CHLO</name>
<comment type="caution">
    <text evidence="5">The sequence shown here is derived from an EMBL/GenBank/DDBJ whole genome shotgun (WGS) entry which is preliminary data.</text>
</comment>
<gene>
    <name evidence="5" type="ORF">Agub_g215</name>
</gene>
<dbReference type="Gene3D" id="2.10.50.10">
    <property type="entry name" value="Tumor Necrosis Factor Receptor, subunit A, domain 2"/>
    <property type="match status" value="1"/>
</dbReference>
<dbReference type="SUPFAM" id="SSF53822">
    <property type="entry name" value="Periplasmic binding protein-like I"/>
    <property type="match status" value="1"/>
</dbReference>
<evidence type="ECO:0000313" key="5">
    <source>
        <dbReference type="EMBL" id="GFR39733.1"/>
    </source>
</evidence>
<feature type="transmembrane region" description="Helical" evidence="2">
    <location>
        <begin position="910"/>
        <end position="928"/>
    </location>
</feature>
<dbReference type="Gene3D" id="3.40.50.2300">
    <property type="match status" value="2"/>
</dbReference>
<accession>A0AAD3DDN4</accession>
<dbReference type="InterPro" id="IPR010308">
    <property type="entry name" value="TRP_C"/>
</dbReference>
<feature type="region of interest" description="Disordered" evidence="1">
    <location>
        <begin position="1272"/>
        <end position="1300"/>
    </location>
</feature>
<dbReference type="InterPro" id="IPR028082">
    <property type="entry name" value="Peripla_BP_I"/>
</dbReference>
<proteinExistence type="predicted"/>
<dbReference type="Pfam" id="PF07699">
    <property type="entry name" value="Ephrin_rec_like"/>
    <property type="match status" value="1"/>
</dbReference>
<feature type="transmembrane region" description="Helical" evidence="2">
    <location>
        <begin position="974"/>
        <end position="1000"/>
    </location>
</feature>
<keyword evidence="2" id="KW-1133">Transmembrane helix</keyword>
<feature type="region of interest" description="Disordered" evidence="1">
    <location>
        <begin position="1197"/>
        <end position="1256"/>
    </location>
</feature>
<dbReference type="SMART" id="SM01411">
    <property type="entry name" value="Ephrin_rec_like"/>
    <property type="match status" value="2"/>
</dbReference>